<dbReference type="SMART" id="SM00267">
    <property type="entry name" value="GGDEF"/>
    <property type="match status" value="1"/>
</dbReference>
<dbReference type="Gene3D" id="3.30.70.270">
    <property type="match status" value="1"/>
</dbReference>
<dbReference type="InterPro" id="IPR050469">
    <property type="entry name" value="Diguanylate_Cyclase"/>
</dbReference>
<dbReference type="PANTHER" id="PTHR45138:SF9">
    <property type="entry name" value="DIGUANYLATE CYCLASE DGCM-RELATED"/>
    <property type="match status" value="1"/>
</dbReference>
<dbReference type="InterPro" id="IPR000160">
    <property type="entry name" value="GGDEF_dom"/>
</dbReference>
<evidence type="ECO:0000313" key="5">
    <source>
        <dbReference type="EMBL" id="QKG71142.1"/>
    </source>
</evidence>
<keyword evidence="6" id="KW-1185">Reference proteome</keyword>
<feature type="domain" description="GGDEF" evidence="4">
    <location>
        <begin position="239"/>
        <end position="371"/>
    </location>
</feature>
<keyword evidence="3" id="KW-1133">Transmembrane helix</keyword>
<dbReference type="EC" id="2.7.7.65" evidence="1"/>
<feature type="transmembrane region" description="Helical" evidence="3">
    <location>
        <begin position="50"/>
        <end position="70"/>
    </location>
</feature>
<keyword evidence="3" id="KW-0812">Transmembrane</keyword>
<comment type="catalytic activity">
    <reaction evidence="2">
        <text>2 GTP = 3',3'-c-di-GMP + 2 diphosphate</text>
        <dbReference type="Rhea" id="RHEA:24898"/>
        <dbReference type="ChEBI" id="CHEBI:33019"/>
        <dbReference type="ChEBI" id="CHEBI:37565"/>
        <dbReference type="ChEBI" id="CHEBI:58805"/>
        <dbReference type="EC" id="2.7.7.65"/>
    </reaction>
</comment>
<protein>
    <recommendedName>
        <fullName evidence="1">diguanylate cyclase</fullName>
        <ecNumber evidence="1">2.7.7.65</ecNumber>
    </recommendedName>
</protein>
<dbReference type="InterPro" id="IPR043128">
    <property type="entry name" value="Rev_trsase/Diguanyl_cyclase"/>
</dbReference>
<dbReference type="GO" id="GO:0005886">
    <property type="term" value="C:plasma membrane"/>
    <property type="evidence" value="ECO:0007669"/>
    <property type="project" value="TreeGrafter"/>
</dbReference>
<feature type="transmembrane region" description="Helical" evidence="3">
    <location>
        <begin position="106"/>
        <end position="125"/>
    </location>
</feature>
<dbReference type="Proteomes" id="UP000504693">
    <property type="component" value="Chromosome"/>
</dbReference>
<name>A0A7D4BG46_9SPHN</name>
<sequence>MMAAVFMTVFLVMWKRGQMGRYVLAFAGAYFFFGLGFLVTQPLPGFSEDFVFPITHLLFSLACACAVWGAVNRVGESVSLPAMGYIYLVSAITLLATTAASDQVDARFYIVNAGYGLMFTLGTMAMLQAKKRSAIDVLVIVLFAISATQFLVHPVFAVLLDSGSSTSNYRDSIYYTVLNVAVTIQALITAVTLIGACAWDQVVAERERMLCDVLTGLRARRAFEQDSLAVIERAKQEGVSVSLVVADIDNFKSVNDVYGHQVGDNGIAAFGAVIAGMIRNSDVAGRIGGEEFCILAWNCDGVQAEAMAERVRRRLSDTPVSGLPADVRLTASFGVAERLDGEGYGKMFARADVELYRAKENGRNCVCFSRAADVVAPLVSPEAKRGAAG</sequence>
<keyword evidence="3" id="KW-0472">Membrane</keyword>
<dbReference type="SUPFAM" id="SSF55073">
    <property type="entry name" value="Nucleotide cyclase"/>
    <property type="match status" value="1"/>
</dbReference>
<dbReference type="GO" id="GO:1902201">
    <property type="term" value="P:negative regulation of bacterial-type flagellum-dependent cell motility"/>
    <property type="evidence" value="ECO:0007669"/>
    <property type="project" value="TreeGrafter"/>
</dbReference>
<dbReference type="GO" id="GO:0043709">
    <property type="term" value="P:cell adhesion involved in single-species biofilm formation"/>
    <property type="evidence" value="ECO:0007669"/>
    <property type="project" value="TreeGrafter"/>
</dbReference>
<dbReference type="EMBL" id="CP053921">
    <property type="protein sequence ID" value="QKG71142.1"/>
    <property type="molecule type" value="Genomic_DNA"/>
</dbReference>
<feature type="transmembrane region" description="Helical" evidence="3">
    <location>
        <begin position="137"/>
        <end position="160"/>
    </location>
</feature>
<evidence type="ECO:0000256" key="3">
    <source>
        <dbReference type="SAM" id="Phobius"/>
    </source>
</evidence>
<dbReference type="AlphaFoldDB" id="A0A7D4BG46"/>
<evidence type="ECO:0000313" key="6">
    <source>
        <dbReference type="Proteomes" id="UP000504693"/>
    </source>
</evidence>
<feature type="transmembrane region" description="Helical" evidence="3">
    <location>
        <begin position="82"/>
        <end position="100"/>
    </location>
</feature>
<dbReference type="PROSITE" id="PS50887">
    <property type="entry name" value="GGDEF"/>
    <property type="match status" value="1"/>
</dbReference>
<dbReference type="PANTHER" id="PTHR45138">
    <property type="entry name" value="REGULATORY COMPONENTS OF SENSORY TRANSDUCTION SYSTEM"/>
    <property type="match status" value="1"/>
</dbReference>
<proteinExistence type="predicted"/>
<organism evidence="5 6">
    <name type="scientific">Erythrobacter mangrovi</name>
    <dbReference type="NCBI Taxonomy" id="2739433"/>
    <lineage>
        <taxon>Bacteria</taxon>
        <taxon>Pseudomonadati</taxon>
        <taxon>Pseudomonadota</taxon>
        <taxon>Alphaproteobacteria</taxon>
        <taxon>Sphingomonadales</taxon>
        <taxon>Erythrobacteraceae</taxon>
        <taxon>Erythrobacter/Porphyrobacter group</taxon>
        <taxon>Erythrobacter</taxon>
    </lineage>
</organism>
<dbReference type="GO" id="GO:0052621">
    <property type="term" value="F:diguanylate cyclase activity"/>
    <property type="evidence" value="ECO:0007669"/>
    <property type="project" value="UniProtKB-EC"/>
</dbReference>
<dbReference type="NCBIfam" id="TIGR00254">
    <property type="entry name" value="GGDEF"/>
    <property type="match status" value="1"/>
</dbReference>
<feature type="transmembrane region" description="Helical" evidence="3">
    <location>
        <begin position="172"/>
        <end position="199"/>
    </location>
</feature>
<gene>
    <name evidence="5" type="ORF">HQR01_06980</name>
</gene>
<dbReference type="KEGG" id="emv:HQR01_06980"/>
<feature type="transmembrane region" description="Helical" evidence="3">
    <location>
        <begin position="21"/>
        <end position="38"/>
    </location>
</feature>
<reference evidence="5 6" key="1">
    <citation type="submission" date="2020-05" db="EMBL/GenBank/DDBJ databases">
        <title>Erythrobacter mangrovi sp. nov., isolated from rhizosphere soil of mangrove plant (Kandelia candel).</title>
        <authorList>
            <person name="Ye Y.H."/>
        </authorList>
    </citation>
    <scope>NUCLEOTIDE SEQUENCE [LARGE SCALE GENOMIC DNA]</scope>
    <source>
        <strain evidence="5 6">EB310</strain>
    </source>
</reference>
<evidence type="ECO:0000256" key="1">
    <source>
        <dbReference type="ARBA" id="ARBA00012528"/>
    </source>
</evidence>
<dbReference type="Pfam" id="PF00990">
    <property type="entry name" value="GGDEF"/>
    <property type="match status" value="1"/>
</dbReference>
<dbReference type="CDD" id="cd01949">
    <property type="entry name" value="GGDEF"/>
    <property type="match status" value="1"/>
</dbReference>
<evidence type="ECO:0000256" key="2">
    <source>
        <dbReference type="ARBA" id="ARBA00034247"/>
    </source>
</evidence>
<dbReference type="RefSeq" id="WP_173213815.1">
    <property type="nucleotide sequence ID" value="NZ_CP053921.1"/>
</dbReference>
<dbReference type="FunFam" id="3.30.70.270:FF:000001">
    <property type="entry name" value="Diguanylate cyclase domain protein"/>
    <property type="match status" value="1"/>
</dbReference>
<evidence type="ECO:0000259" key="4">
    <source>
        <dbReference type="PROSITE" id="PS50887"/>
    </source>
</evidence>
<dbReference type="InterPro" id="IPR029787">
    <property type="entry name" value="Nucleotide_cyclase"/>
</dbReference>
<accession>A0A7D4BG46</accession>